<feature type="domain" description="HTH lacI-type" evidence="5">
    <location>
        <begin position="26"/>
        <end position="80"/>
    </location>
</feature>
<keyword evidence="1" id="KW-0805">Transcription regulation</keyword>
<protein>
    <submittedName>
        <fullName evidence="6">LacI family DNA-binding transcriptional regulator</fullName>
    </submittedName>
</protein>
<evidence type="ECO:0000313" key="7">
    <source>
        <dbReference type="Proteomes" id="UP001595847"/>
    </source>
</evidence>
<keyword evidence="7" id="KW-1185">Reference proteome</keyword>
<evidence type="ECO:0000313" key="6">
    <source>
        <dbReference type="EMBL" id="MFC3996960.1"/>
    </source>
</evidence>
<dbReference type="SUPFAM" id="SSF47413">
    <property type="entry name" value="lambda repressor-like DNA-binding domains"/>
    <property type="match status" value="1"/>
</dbReference>
<proteinExistence type="predicted"/>
<dbReference type="Gene3D" id="1.10.260.40">
    <property type="entry name" value="lambda repressor-like DNA-binding domains"/>
    <property type="match status" value="1"/>
</dbReference>
<dbReference type="InterPro" id="IPR028082">
    <property type="entry name" value="Peripla_BP_I"/>
</dbReference>
<evidence type="ECO:0000256" key="4">
    <source>
        <dbReference type="SAM" id="MobiDB-lite"/>
    </source>
</evidence>
<feature type="region of interest" description="Disordered" evidence="4">
    <location>
        <begin position="1"/>
        <end position="24"/>
    </location>
</feature>
<accession>A0ABV8FQP7</accession>
<dbReference type="GO" id="GO:0003677">
    <property type="term" value="F:DNA binding"/>
    <property type="evidence" value="ECO:0007669"/>
    <property type="project" value="UniProtKB-KW"/>
</dbReference>
<evidence type="ECO:0000256" key="3">
    <source>
        <dbReference type="ARBA" id="ARBA00023163"/>
    </source>
</evidence>
<dbReference type="RefSeq" id="WP_378533480.1">
    <property type="nucleotide sequence ID" value="NZ_JBHSBH010000008.1"/>
</dbReference>
<sequence>MTRRTVAPEEHHSAARRSNGNRKPHATIYDIARHLGVSPSTVSRALNKPGRINAKTEQRIREAAAELNYRLNPMARALPTGRTSTIGLILSDITNPVYFTLVRGAERIAAAAGYTLVLAESQESVELEAQTAERLLLSVDGLVLVSSRMDDDHIEALADRKPLITVNRRVGAVPGIVPDVVPGIRDALDHLASLGHRSIAFLSGPGVSWMNELRWNTLLDEAPERGMAIVEIGPNDPTRDGGRAALRRVRASGVTAVVTYNDLMAIGLLDAYRGAGMDIPGDLSIVGFDDIFGSDFTSPPMTTIRTPLDLAGEEAVHRLIATTAEDAGEAGQAGAPEPRRVGTEFILRGSTAAPGR</sequence>
<dbReference type="SMART" id="SM00354">
    <property type="entry name" value="HTH_LACI"/>
    <property type="match status" value="1"/>
</dbReference>
<gene>
    <name evidence="6" type="ORF">ACFOVU_13600</name>
</gene>
<dbReference type="Proteomes" id="UP001595847">
    <property type="component" value="Unassembled WGS sequence"/>
</dbReference>
<dbReference type="EMBL" id="JBHSBH010000008">
    <property type="protein sequence ID" value="MFC3996960.1"/>
    <property type="molecule type" value="Genomic_DNA"/>
</dbReference>
<dbReference type="CDD" id="cd06267">
    <property type="entry name" value="PBP1_LacI_sugar_binding-like"/>
    <property type="match status" value="1"/>
</dbReference>
<dbReference type="InterPro" id="IPR000843">
    <property type="entry name" value="HTH_LacI"/>
</dbReference>
<dbReference type="Pfam" id="PF00356">
    <property type="entry name" value="LacI"/>
    <property type="match status" value="1"/>
</dbReference>
<feature type="compositionally biased region" description="Basic and acidic residues" evidence="4">
    <location>
        <begin position="1"/>
        <end position="13"/>
    </location>
</feature>
<dbReference type="InterPro" id="IPR010982">
    <property type="entry name" value="Lambda_DNA-bd_dom_sf"/>
</dbReference>
<dbReference type="Pfam" id="PF13377">
    <property type="entry name" value="Peripla_BP_3"/>
    <property type="match status" value="1"/>
</dbReference>
<evidence type="ECO:0000256" key="2">
    <source>
        <dbReference type="ARBA" id="ARBA00023125"/>
    </source>
</evidence>
<evidence type="ECO:0000259" key="5">
    <source>
        <dbReference type="PROSITE" id="PS50932"/>
    </source>
</evidence>
<reference evidence="7" key="1">
    <citation type="journal article" date="2019" name="Int. J. Syst. Evol. Microbiol.">
        <title>The Global Catalogue of Microorganisms (GCM) 10K type strain sequencing project: providing services to taxonomists for standard genome sequencing and annotation.</title>
        <authorList>
            <consortium name="The Broad Institute Genomics Platform"/>
            <consortium name="The Broad Institute Genome Sequencing Center for Infectious Disease"/>
            <person name="Wu L."/>
            <person name="Ma J."/>
        </authorList>
    </citation>
    <scope>NUCLEOTIDE SEQUENCE [LARGE SCALE GENOMIC DNA]</scope>
    <source>
        <strain evidence="7">TBRC 1826</strain>
    </source>
</reference>
<dbReference type="Gene3D" id="3.40.50.2300">
    <property type="match status" value="2"/>
</dbReference>
<dbReference type="InterPro" id="IPR046335">
    <property type="entry name" value="LacI/GalR-like_sensor"/>
</dbReference>
<keyword evidence="2 6" id="KW-0238">DNA-binding</keyword>
<name>A0ABV8FQP7_9ACTN</name>
<feature type="compositionally biased region" description="Low complexity" evidence="4">
    <location>
        <begin position="325"/>
        <end position="336"/>
    </location>
</feature>
<dbReference type="PANTHER" id="PTHR30146">
    <property type="entry name" value="LACI-RELATED TRANSCRIPTIONAL REPRESSOR"/>
    <property type="match status" value="1"/>
</dbReference>
<dbReference type="PANTHER" id="PTHR30146:SF138">
    <property type="entry name" value="TRANSCRIPTIONAL REGULATORY PROTEIN"/>
    <property type="match status" value="1"/>
</dbReference>
<dbReference type="SUPFAM" id="SSF53822">
    <property type="entry name" value="Periplasmic binding protein-like I"/>
    <property type="match status" value="1"/>
</dbReference>
<dbReference type="CDD" id="cd01392">
    <property type="entry name" value="HTH_LacI"/>
    <property type="match status" value="1"/>
</dbReference>
<dbReference type="PROSITE" id="PS50932">
    <property type="entry name" value="HTH_LACI_2"/>
    <property type="match status" value="1"/>
</dbReference>
<feature type="region of interest" description="Disordered" evidence="4">
    <location>
        <begin position="325"/>
        <end position="356"/>
    </location>
</feature>
<comment type="caution">
    <text evidence="6">The sequence shown here is derived from an EMBL/GenBank/DDBJ whole genome shotgun (WGS) entry which is preliminary data.</text>
</comment>
<organism evidence="6 7">
    <name type="scientific">Nocardiopsis sediminis</name>
    <dbReference type="NCBI Taxonomy" id="1778267"/>
    <lineage>
        <taxon>Bacteria</taxon>
        <taxon>Bacillati</taxon>
        <taxon>Actinomycetota</taxon>
        <taxon>Actinomycetes</taxon>
        <taxon>Streptosporangiales</taxon>
        <taxon>Nocardiopsidaceae</taxon>
        <taxon>Nocardiopsis</taxon>
    </lineage>
</organism>
<keyword evidence="3" id="KW-0804">Transcription</keyword>
<evidence type="ECO:0000256" key="1">
    <source>
        <dbReference type="ARBA" id="ARBA00023015"/>
    </source>
</evidence>